<feature type="transmembrane region" description="Helical" evidence="1">
    <location>
        <begin position="73"/>
        <end position="93"/>
    </location>
</feature>
<evidence type="ECO:0000313" key="3">
    <source>
        <dbReference type="Proteomes" id="UP000515369"/>
    </source>
</evidence>
<keyword evidence="1" id="KW-0812">Transmembrane</keyword>
<name>A0A7G5H0K6_9BACT</name>
<keyword evidence="1" id="KW-1133">Transmembrane helix</keyword>
<evidence type="ECO:0000313" key="2">
    <source>
        <dbReference type="EMBL" id="QMW04648.1"/>
    </source>
</evidence>
<dbReference type="KEGG" id="sfol:H3H32_06880"/>
<keyword evidence="3" id="KW-1185">Reference proteome</keyword>
<gene>
    <name evidence="2" type="ORF">H3H32_06880</name>
</gene>
<evidence type="ECO:0008006" key="4">
    <source>
        <dbReference type="Google" id="ProtNLM"/>
    </source>
</evidence>
<feature type="transmembrane region" description="Helical" evidence="1">
    <location>
        <begin position="43"/>
        <end position="66"/>
    </location>
</feature>
<keyword evidence="1" id="KW-0472">Membrane</keyword>
<dbReference type="RefSeq" id="WP_182462001.1">
    <property type="nucleotide sequence ID" value="NZ_CP059732.1"/>
</dbReference>
<proteinExistence type="predicted"/>
<evidence type="ECO:0000256" key="1">
    <source>
        <dbReference type="SAM" id="Phobius"/>
    </source>
</evidence>
<reference evidence="2 3" key="1">
    <citation type="submission" date="2020-07" db="EMBL/GenBank/DDBJ databases">
        <title>Spirosoma foliorum sp. nov., isolated from the leaves on the Nejang mountain Korea, Republic of.</title>
        <authorList>
            <person name="Ho H."/>
            <person name="Lee Y.-J."/>
            <person name="Nurcahyanto D.-A."/>
            <person name="Kim S.-G."/>
        </authorList>
    </citation>
    <scope>NUCLEOTIDE SEQUENCE [LARGE SCALE GENOMIC DNA]</scope>
    <source>
        <strain evidence="2 3">PL0136</strain>
    </source>
</reference>
<accession>A0A7G5H0K6</accession>
<protein>
    <recommendedName>
        <fullName evidence="4">SxtJ</fullName>
    </recommendedName>
</protein>
<dbReference type="Proteomes" id="UP000515369">
    <property type="component" value="Chromosome"/>
</dbReference>
<organism evidence="2 3">
    <name type="scientific">Spirosoma foliorum</name>
    <dbReference type="NCBI Taxonomy" id="2710596"/>
    <lineage>
        <taxon>Bacteria</taxon>
        <taxon>Pseudomonadati</taxon>
        <taxon>Bacteroidota</taxon>
        <taxon>Cytophagia</taxon>
        <taxon>Cytophagales</taxon>
        <taxon>Cytophagaceae</taxon>
        <taxon>Spirosoma</taxon>
    </lineage>
</organism>
<dbReference type="AlphaFoldDB" id="A0A7G5H0K6"/>
<dbReference type="EMBL" id="CP059732">
    <property type="protein sequence ID" value="QMW04648.1"/>
    <property type="molecule type" value="Genomic_DNA"/>
</dbReference>
<sequence>MANWFSIPIIGKRQVREMGLLVIAGCLLAGLQQEQLIWYKASLVATLITLLVPWAFFPVAIIWFALGQLLGKITANVLLVLLFVVVVIPVAWLRKILGSDTFRVKEFKKSSDSVFINREHTYQASDLKYPF</sequence>